<dbReference type="Proteomes" id="UP000271554">
    <property type="component" value="Chromosome"/>
</dbReference>
<organism evidence="4 5">
    <name type="scientific">Streptomyces hundungensis</name>
    <dbReference type="NCBI Taxonomy" id="1077946"/>
    <lineage>
        <taxon>Bacteria</taxon>
        <taxon>Bacillati</taxon>
        <taxon>Actinomycetota</taxon>
        <taxon>Actinomycetes</taxon>
        <taxon>Kitasatosporales</taxon>
        <taxon>Streptomycetaceae</taxon>
        <taxon>Streptomyces</taxon>
    </lineage>
</organism>
<name>A0A387HN92_9ACTN</name>
<sequence length="293" mass="31777">MSPRITPLTDPAHGPNSRRLAWLASDADSIPVGTAFLRLFNSPGQEHLAELTVGVHPAERRKCVGSQLVDAAVAAARADARRCVIAQAEAGSPGDHFLSARGFRKVLTLRFSRLPLAQADTTSLARIVERPHPGYRLLSWHGTVPDGLAETFADSRRAMDDMPMDDTDYGTVAWDVDRVRAAAKAVEQRGDHLHTVVAVDVSDDSIAGFTELVVPGDGRGDGQHYGTGVLPEHRGHGLGRWMKAESIRDAHGRYPDLGGLLTDIAESNTPMRQINDSLGYVPTHTTLQYQLDL</sequence>
<dbReference type="EMBL" id="CP032698">
    <property type="protein sequence ID" value="AYG84989.1"/>
    <property type="molecule type" value="Genomic_DNA"/>
</dbReference>
<gene>
    <name evidence="4" type="primary">mshD_7</name>
    <name evidence="4" type="ORF">DWB77_07204</name>
</gene>
<protein>
    <submittedName>
        <fullName evidence="4">Mycothiol acetyltransferase</fullName>
        <ecNumber evidence="4">2.3.1.189</ecNumber>
    </submittedName>
</protein>
<evidence type="ECO:0000259" key="3">
    <source>
        <dbReference type="PROSITE" id="PS51186"/>
    </source>
</evidence>
<dbReference type="AlphaFoldDB" id="A0A387HN92"/>
<evidence type="ECO:0000256" key="1">
    <source>
        <dbReference type="ARBA" id="ARBA00022679"/>
    </source>
</evidence>
<dbReference type="Gene3D" id="3.40.630.30">
    <property type="match status" value="1"/>
</dbReference>
<dbReference type="PROSITE" id="PS51186">
    <property type="entry name" value="GNAT"/>
    <property type="match status" value="1"/>
</dbReference>
<dbReference type="CDD" id="cd04301">
    <property type="entry name" value="NAT_SF"/>
    <property type="match status" value="1"/>
</dbReference>
<dbReference type="EC" id="2.3.1.189" evidence="4"/>
<evidence type="ECO:0000313" key="5">
    <source>
        <dbReference type="Proteomes" id="UP000271554"/>
    </source>
</evidence>
<dbReference type="InterPro" id="IPR016181">
    <property type="entry name" value="Acyl_CoA_acyltransferase"/>
</dbReference>
<dbReference type="OrthoDB" id="4119890at2"/>
<keyword evidence="5" id="KW-1185">Reference proteome</keyword>
<reference evidence="4 5" key="1">
    <citation type="submission" date="2018-10" db="EMBL/GenBank/DDBJ databases">
        <title>Relationship between Morphology and Antimicrobial Activity in Streptomyces.</title>
        <authorList>
            <person name="Kang H.J."/>
            <person name="Kim S.B."/>
        </authorList>
    </citation>
    <scope>NUCLEOTIDE SEQUENCE [LARGE SCALE GENOMIC DNA]</scope>
    <source>
        <strain evidence="4 5">BH38</strain>
    </source>
</reference>
<keyword evidence="2 4" id="KW-0012">Acyltransferase</keyword>
<feature type="domain" description="N-acetyltransferase" evidence="3">
    <location>
        <begin position="1"/>
        <end position="129"/>
    </location>
</feature>
<proteinExistence type="predicted"/>
<dbReference type="KEGG" id="shun:DWB77_07204"/>
<dbReference type="RefSeq" id="WP_120726721.1">
    <property type="nucleotide sequence ID" value="NZ_CP032698.1"/>
</dbReference>
<dbReference type="InterPro" id="IPR050832">
    <property type="entry name" value="Bact_Acetyltransf"/>
</dbReference>
<accession>A0A387HN92</accession>
<dbReference type="PANTHER" id="PTHR43877:SF1">
    <property type="entry name" value="ACETYLTRANSFERASE"/>
    <property type="match status" value="1"/>
</dbReference>
<dbReference type="InterPro" id="IPR000182">
    <property type="entry name" value="GNAT_dom"/>
</dbReference>
<dbReference type="GO" id="GO:0035447">
    <property type="term" value="F:mycothiol synthase activity"/>
    <property type="evidence" value="ECO:0007669"/>
    <property type="project" value="UniProtKB-EC"/>
</dbReference>
<evidence type="ECO:0000256" key="2">
    <source>
        <dbReference type="ARBA" id="ARBA00023315"/>
    </source>
</evidence>
<dbReference type="SUPFAM" id="SSF55729">
    <property type="entry name" value="Acyl-CoA N-acyltransferases (Nat)"/>
    <property type="match status" value="2"/>
</dbReference>
<dbReference type="Pfam" id="PF00583">
    <property type="entry name" value="Acetyltransf_1"/>
    <property type="match status" value="2"/>
</dbReference>
<keyword evidence="1 4" id="KW-0808">Transferase</keyword>
<dbReference type="PANTHER" id="PTHR43877">
    <property type="entry name" value="AMINOALKYLPHOSPHONATE N-ACETYLTRANSFERASE-RELATED-RELATED"/>
    <property type="match status" value="1"/>
</dbReference>
<evidence type="ECO:0000313" key="4">
    <source>
        <dbReference type="EMBL" id="AYG84989.1"/>
    </source>
</evidence>